<evidence type="ECO:0000256" key="9">
    <source>
        <dbReference type="SAM" id="MobiDB-lite"/>
    </source>
</evidence>
<proteinExistence type="inferred from homology"/>
<keyword evidence="6" id="KW-0333">Golgi apparatus</keyword>
<dbReference type="GO" id="GO:0005794">
    <property type="term" value="C:Golgi apparatus"/>
    <property type="evidence" value="ECO:0007669"/>
    <property type="project" value="UniProtKB-SubCell"/>
</dbReference>
<gene>
    <name evidence="11 12" type="primary">LOC110785835</name>
</gene>
<feature type="compositionally biased region" description="Polar residues" evidence="9">
    <location>
        <begin position="18"/>
        <end position="35"/>
    </location>
</feature>
<reference evidence="10" key="1">
    <citation type="journal article" date="2021" name="Nat. Commun.">
        <title>Genomic analyses provide insights into spinach domestication and the genetic basis of agronomic traits.</title>
        <authorList>
            <person name="Cai X."/>
            <person name="Sun X."/>
            <person name="Xu C."/>
            <person name="Sun H."/>
            <person name="Wang X."/>
            <person name="Ge C."/>
            <person name="Zhang Z."/>
            <person name="Wang Q."/>
            <person name="Fei Z."/>
            <person name="Jiao C."/>
            <person name="Wang Q."/>
        </authorList>
    </citation>
    <scope>NUCLEOTIDE SEQUENCE [LARGE SCALE GENOMIC DNA]</scope>
    <source>
        <strain evidence="10">cv. Varoflay</strain>
    </source>
</reference>
<evidence type="ECO:0000256" key="8">
    <source>
        <dbReference type="SAM" id="Coils"/>
    </source>
</evidence>
<evidence type="ECO:0000256" key="4">
    <source>
        <dbReference type="ARBA" id="ARBA00014130"/>
    </source>
</evidence>
<evidence type="ECO:0000256" key="2">
    <source>
        <dbReference type="ARBA" id="ARBA00004555"/>
    </source>
</evidence>
<feature type="coiled-coil region" evidence="8">
    <location>
        <begin position="48"/>
        <end position="93"/>
    </location>
</feature>
<feature type="region of interest" description="Disordered" evidence="9">
    <location>
        <begin position="1"/>
        <end position="45"/>
    </location>
</feature>
<feature type="compositionally biased region" description="Low complexity" evidence="9">
    <location>
        <begin position="1"/>
        <end position="17"/>
    </location>
</feature>
<dbReference type="AlphaFoldDB" id="A0A9R0I052"/>
<dbReference type="KEGG" id="soe:110785835"/>
<dbReference type="GeneID" id="110785835"/>
<comment type="similarity">
    <text evidence="3">Belongs to the GORAB family.</text>
</comment>
<organism evidence="10 12">
    <name type="scientific">Spinacia oleracea</name>
    <name type="common">Spinach</name>
    <dbReference type="NCBI Taxonomy" id="3562"/>
    <lineage>
        <taxon>Eukaryota</taxon>
        <taxon>Viridiplantae</taxon>
        <taxon>Streptophyta</taxon>
        <taxon>Embryophyta</taxon>
        <taxon>Tracheophyta</taxon>
        <taxon>Spermatophyta</taxon>
        <taxon>Magnoliopsida</taxon>
        <taxon>eudicotyledons</taxon>
        <taxon>Gunneridae</taxon>
        <taxon>Pentapetalae</taxon>
        <taxon>Caryophyllales</taxon>
        <taxon>Chenopodiaceae</taxon>
        <taxon>Chenopodioideae</taxon>
        <taxon>Anserineae</taxon>
        <taxon>Spinacia</taxon>
    </lineage>
</organism>
<name>A0A9R0I052_SPIOL</name>
<dbReference type="InterPro" id="IPR007033">
    <property type="entry name" value="GORAB"/>
</dbReference>
<dbReference type="RefSeq" id="XP_021846037.1">
    <property type="nucleotide sequence ID" value="XM_021990345.1"/>
</dbReference>
<dbReference type="RefSeq" id="XP_021846036.1">
    <property type="nucleotide sequence ID" value="XM_021990344.1"/>
</dbReference>
<evidence type="ECO:0000256" key="6">
    <source>
        <dbReference type="ARBA" id="ARBA00023034"/>
    </source>
</evidence>
<accession>A0A9R0I052</accession>
<keyword evidence="5" id="KW-0963">Cytoplasm</keyword>
<reference evidence="11 12" key="2">
    <citation type="submission" date="2025-04" db="UniProtKB">
        <authorList>
            <consortium name="RefSeq"/>
        </authorList>
    </citation>
    <scope>IDENTIFICATION</scope>
</reference>
<evidence type="ECO:0000313" key="10">
    <source>
        <dbReference type="Proteomes" id="UP000813463"/>
    </source>
</evidence>
<dbReference type="Pfam" id="PF04949">
    <property type="entry name" value="Transcrip_act"/>
    <property type="match status" value="1"/>
</dbReference>
<dbReference type="PANTHER" id="PTHR21470">
    <property type="entry name" value="RAB6-INTERACTING PROTEIN GORAB"/>
    <property type="match status" value="1"/>
</dbReference>
<dbReference type="PANTHER" id="PTHR21470:SF2">
    <property type="entry name" value="RAB6-INTERACTING GOLGIN"/>
    <property type="match status" value="1"/>
</dbReference>
<keyword evidence="7 8" id="KW-0175">Coiled coil</keyword>
<protein>
    <recommendedName>
        <fullName evidence="4">RAB6-interacting golgin</fullName>
    </recommendedName>
</protein>
<dbReference type="OrthoDB" id="1921288at2759"/>
<evidence type="ECO:0000256" key="3">
    <source>
        <dbReference type="ARBA" id="ARBA00005599"/>
    </source>
</evidence>
<evidence type="ECO:0000313" key="11">
    <source>
        <dbReference type="RefSeq" id="XP_021846036.1"/>
    </source>
</evidence>
<dbReference type="Proteomes" id="UP000813463">
    <property type="component" value="Chromosome 6"/>
</dbReference>
<evidence type="ECO:0000256" key="7">
    <source>
        <dbReference type="ARBA" id="ARBA00023054"/>
    </source>
</evidence>
<sequence length="176" mass="20525">MTTPKQQQQQQEAATQQVLMKTKSSGTMSFMGSPTTEDKDEDMSRSVLSAFQAKEEEIEKKKMEVKARVQLYLGRVEEETKRLADIREELEALDDPKRKEVAYVRKRIDTINKELRPLGFTCQKKEREYKEALEAFNEKSKEKSQCVAKLMELVSESETLRFKKLEELSKHIESLK</sequence>
<keyword evidence="10" id="KW-1185">Reference proteome</keyword>
<comment type="subcellular location">
    <subcellularLocation>
        <location evidence="1">Cytoplasm</location>
    </subcellularLocation>
    <subcellularLocation>
        <location evidence="2">Golgi apparatus</location>
    </subcellularLocation>
</comment>
<evidence type="ECO:0000313" key="12">
    <source>
        <dbReference type="RefSeq" id="XP_021846037.1"/>
    </source>
</evidence>
<evidence type="ECO:0000256" key="5">
    <source>
        <dbReference type="ARBA" id="ARBA00022490"/>
    </source>
</evidence>
<evidence type="ECO:0000256" key="1">
    <source>
        <dbReference type="ARBA" id="ARBA00004496"/>
    </source>
</evidence>